<accession>A0A835SBN9</accession>
<sequence>MSLACGIPPRVCLLPCFVRGGLGSDAYIMLAMIVKTGALPQLKNLNLFPRLCRYIMGNYEDDLDDPQWEPPRGYGMNSHWVVFAAPLMRDTRGE</sequence>
<dbReference type="Proteomes" id="UP000639772">
    <property type="component" value="Chromosome 1"/>
</dbReference>
<evidence type="ECO:0000313" key="2">
    <source>
        <dbReference type="Proteomes" id="UP000639772"/>
    </source>
</evidence>
<name>A0A835SBN9_VANPL</name>
<organism evidence="1 2">
    <name type="scientific">Vanilla planifolia</name>
    <name type="common">Vanilla</name>
    <dbReference type="NCBI Taxonomy" id="51239"/>
    <lineage>
        <taxon>Eukaryota</taxon>
        <taxon>Viridiplantae</taxon>
        <taxon>Streptophyta</taxon>
        <taxon>Embryophyta</taxon>
        <taxon>Tracheophyta</taxon>
        <taxon>Spermatophyta</taxon>
        <taxon>Magnoliopsida</taxon>
        <taxon>Liliopsida</taxon>
        <taxon>Asparagales</taxon>
        <taxon>Orchidaceae</taxon>
        <taxon>Vanilloideae</taxon>
        <taxon>Vanilleae</taxon>
        <taxon>Vanilla</taxon>
    </lineage>
</organism>
<proteinExistence type="predicted"/>
<reference evidence="1 2" key="1">
    <citation type="journal article" date="2020" name="Nat. Food">
        <title>A phased Vanilla planifolia genome enables genetic improvement of flavour and production.</title>
        <authorList>
            <person name="Hasing T."/>
            <person name="Tang H."/>
            <person name="Brym M."/>
            <person name="Khazi F."/>
            <person name="Huang T."/>
            <person name="Chambers A.H."/>
        </authorList>
    </citation>
    <scope>NUCLEOTIDE SEQUENCE [LARGE SCALE GENOMIC DNA]</scope>
    <source>
        <tissue evidence="1">Leaf</tissue>
    </source>
</reference>
<comment type="caution">
    <text evidence="1">The sequence shown here is derived from an EMBL/GenBank/DDBJ whole genome shotgun (WGS) entry which is preliminary data.</text>
</comment>
<gene>
    <name evidence="1" type="ORF">HPP92_001294</name>
</gene>
<protein>
    <submittedName>
        <fullName evidence="1">Uncharacterized protein</fullName>
    </submittedName>
</protein>
<dbReference type="AlphaFoldDB" id="A0A835SBN9"/>
<dbReference type="OrthoDB" id="438440at2759"/>
<dbReference type="EMBL" id="JADCNM010000001">
    <property type="protein sequence ID" value="KAG0501222.1"/>
    <property type="molecule type" value="Genomic_DNA"/>
</dbReference>
<evidence type="ECO:0000313" key="1">
    <source>
        <dbReference type="EMBL" id="KAG0501222.1"/>
    </source>
</evidence>